<keyword evidence="3" id="KW-1185">Reference proteome</keyword>
<evidence type="ECO:0000313" key="2">
    <source>
        <dbReference type="EMBL" id="PJJ42566.1"/>
    </source>
</evidence>
<accession>A0A2M9AA06</accession>
<evidence type="ECO:0000259" key="1">
    <source>
        <dbReference type="Pfam" id="PF04230"/>
    </source>
</evidence>
<proteinExistence type="predicted"/>
<dbReference type="RefSeq" id="WP_100426417.1">
    <property type="nucleotide sequence ID" value="NZ_PGEX01000001.1"/>
</dbReference>
<reference evidence="2 3" key="1">
    <citation type="submission" date="2017-11" db="EMBL/GenBank/DDBJ databases">
        <title>Animal gut microbial communities from fecal samples from Wisconsin, USA.</title>
        <authorList>
            <person name="Neumann A."/>
        </authorList>
    </citation>
    <scope>NUCLEOTIDE SEQUENCE [LARGE SCALE GENOMIC DNA]</scope>
    <source>
        <strain evidence="2 3">UWS3</strain>
    </source>
</reference>
<dbReference type="GO" id="GO:0016740">
    <property type="term" value="F:transferase activity"/>
    <property type="evidence" value="ECO:0007669"/>
    <property type="project" value="UniProtKB-KW"/>
</dbReference>
<name>A0A2M9AA06_9BACT</name>
<dbReference type="Proteomes" id="UP000231134">
    <property type="component" value="Unassembled WGS sequence"/>
</dbReference>
<dbReference type="AlphaFoldDB" id="A0A2M9AA06"/>
<dbReference type="PANTHER" id="PTHR36836:SF1">
    <property type="entry name" value="COLANIC ACID BIOSYNTHESIS PROTEIN WCAK"/>
    <property type="match status" value="1"/>
</dbReference>
<organism evidence="2 3">
    <name type="scientific">Hallerella succinigenes</name>
    <dbReference type="NCBI Taxonomy" id="1896222"/>
    <lineage>
        <taxon>Bacteria</taxon>
        <taxon>Pseudomonadati</taxon>
        <taxon>Fibrobacterota</taxon>
        <taxon>Fibrobacteria</taxon>
        <taxon>Fibrobacterales</taxon>
        <taxon>Fibrobacteraceae</taxon>
        <taxon>Hallerella</taxon>
    </lineage>
</organism>
<keyword evidence="2" id="KW-0808">Transferase</keyword>
<gene>
    <name evidence="2" type="ORF">BGX16_2598</name>
</gene>
<dbReference type="EMBL" id="PGEX01000001">
    <property type="protein sequence ID" value="PJJ42566.1"/>
    <property type="molecule type" value="Genomic_DNA"/>
</dbReference>
<evidence type="ECO:0000313" key="3">
    <source>
        <dbReference type="Proteomes" id="UP000231134"/>
    </source>
</evidence>
<sequence>MKKIVVMGLFTDPNQGDPLIHRTVKELYTRCSEEKIEWKDVNFRFFFEGLPRKFAIHVAKKLFYKVKRLAVRFNSKFLYNVQIKILAYCMAQHFKGCDGVLLVGGGVIHYKFHDYWITISASLLACKKLNIPMLINAIGIEGFDEKNPKCQLLSKYMRVGSLRFISTRDDVTTLKEKYLKGDTSVYVTKVIDPVIFCSKLFDVKVQKEGVVGVGLLWKNFMKKYREKITVADLRKYYIDVVEELERRNIRWEFFTNGLETDTDLIPDLEEHFKRKFEVRIPHDTDEFMSMIASYRGIITARMHGCITAYSFDVPAVAYNWVEKVGFWFQNIHHPERTILLDNLDGSMAVQRFLTAEKEGYEADLRKELEENHLKSIKKALEFIR</sequence>
<dbReference type="Pfam" id="PF04230">
    <property type="entry name" value="PS_pyruv_trans"/>
    <property type="match status" value="1"/>
</dbReference>
<dbReference type="InterPro" id="IPR007345">
    <property type="entry name" value="Polysacch_pyruvyl_Trfase"/>
</dbReference>
<comment type="caution">
    <text evidence="2">The sequence shown here is derived from an EMBL/GenBank/DDBJ whole genome shotgun (WGS) entry which is preliminary data.</text>
</comment>
<feature type="domain" description="Polysaccharide pyruvyl transferase" evidence="1">
    <location>
        <begin position="60"/>
        <end position="320"/>
    </location>
</feature>
<dbReference type="OrthoDB" id="1814359at2"/>
<dbReference type="PANTHER" id="PTHR36836">
    <property type="entry name" value="COLANIC ACID BIOSYNTHESIS PROTEIN WCAK"/>
    <property type="match status" value="1"/>
</dbReference>
<protein>
    <submittedName>
        <fullName evidence="2">Polysaccharide pyruvyl transferase WcaK-like protein</fullName>
    </submittedName>
</protein>